<dbReference type="PANTHER" id="PTHR35177:SF2">
    <property type="entry name" value="HYDROGENASE MATURATION FACTOR HYBG"/>
    <property type="match status" value="1"/>
</dbReference>
<protein>
    <recommendedName>
        <fullName evidence="5">HypC/HybG/HupF family hydrogenase formation chaperone</fullName>
    </recommendedName>
</protein>
<name>A0ABM7WNC9_9ACTN</name>
<sequence>MCLAIPARITELKDDHMATVDILGVTRDISLDLTPQAGVGNFVLVHAGFAIEVVDEQYAQETIDLIKQFPELAMDDVPQAAPQGASAPSLGGGGSLGSLGL</sequence>
<dbReference type="Gene3D" id="2.30.30.140">
    <property type="match status" value="1"/>
</dbReference>
<feature type="region of interest" description="Disordered" evidence="2">
    <location>
        <begin position="77"/>
        <end position="101"/>
    </location>
</feature>
<evidence type="ECO:0000313" key="3">
    <source>
        <dbReference type="EMBL" id="BDE97884.1"/>
    </source>
</evidence>
<dbReference type="PANTHER" id="PTHR35177">
    <property type="entry name" value="HYDROGENASE MATURATION FACTOR HYBG"/>
    <property type="match status" value="1"/>
</dbReference>
<evidence type="ECO:0000313" key="4">
    <source>
        <dbReference type="Proteomes" id="UP001320544"/>
    </source>
</evidence>
<organism evidence="3 4">
    <name type="scientific">Raoultibacter timonensis</name>
    <dbReference type="NCBI Taxonomy" id="1907662"/>
    <lineage>
        <taxon>Bacteria</taxon>
        <taxon>Bacillati</taxon>
        <taxon>Actinomycetota</taxon>
        <taxon>Coriobacteriia</taxon>
        <taxon>Eggerthellales</taxon>
        <taxon>Eggerthellaceae</taxon>
        <taxon>Raoultibacter</taxon>
    </lineage>
</organism>
<dbReference type="Proteomes" id="UP001320544">
    <property type="component" value="Chromosome"/>
</dbReference>
<dbReference type="PROSITE" id="PS01097">
    <property type="entry name" value="HUPF_HYPC"/>
    <property type="match status" value="1"/>
</dbReference>
<dbReference type="RefSeq" id="WP_244387352.1">
    <property type="nucleotide sequence ID" value="NZ_AP025564.1"/>
</dbReference>
<gene>
    <name evidence="3" type="ORF">CE91St30_32170</name>
</gene>
<dbReference type="InterPro" id="IPR001109">
    <property type="entry name" value="Hydrogenase_HupF/HypC"/>
</dbReference>
<evidence type="ECO:0008006" key="5">
    <source>
        <dbReference type="Google" id="ProtNLM"/>
    </source>
</evidence>
<comment type="similarity">
    <text evidence="1">Belongs to the HupF/HypC family.</text>
</comment>
<reference evidence="3 4" key="1">
    <citation type="submission" date="2022-01" db="EMBL/GenBank/DDBJ databases">
        <title>Novel bile acid biosynthetic pathways are enriched in the microbiome of centenarians.</title>
        <authorList>
            <person name="Sato Y."/>
            <person name="Atarashi K."/>
            <person name="Plichta R.D."/>
            <person name="Arai Y."/>
            <person name="Sasajima S."/>
            <person name="Kearney M.S."/>
            <person name="Suda W."/>
            <person name="Takeshita K."/>
            <person name="Sasaki T."/>
            <person name="Okamoto S."/>
            <person name="Skelly N.A."/>
            <person name="Okamura Y."/>
            <person name="Vlamakis H."/>
            <person name="Li Y."/>
            <person name="Tanoue T."/>
            <person name="Takei H."/>
            <person name="Nittono H."/>
            <person name="Narushima S."/>
            <person name="Irie J."/>
            <person name="Itoh H."/>
            <person name="Moriya K."/>
            <person name="Sugiura Y."/>
            <person name="Suematsu M."/>
            <person name="Moritoki N."/>
            <person name="Shibata S."/>
            <person name="Littman R.D."/>
            <person name="Fischbach A.M."/>
            <person name="Uwamino Y."/>
            <person name="Inoue T."/>
            <person name="Honda A."/>
            <person name="Hattori M."/>
            <person name="Murai T."/>
            <person name="Xavier J.R."/>
            <person name="Hirose N."/>
            <person name="Honda K."/>
        </authorList>
    </citation>
    <scope>NUCLEOTIDE SEQUENCE [LARGE SCALE GENOMIC DNA]</scope>
    <source>
        <strain evidence="3 4">CE91-St30</strain>
    </source>
</reference>
<dbReference type="PRINTS" id="PR00445">
    <property type="entry name" value="HUPFHYPC"/>
</dbReference>
<dbReference type="InterPro" id="IPR019812">
    <property type="entry name" value="Hydgase_assmbl_chp_CS"/>
</dbReference>
<keyword evidence="4" id="KW-1185">Reference proteome</keyword>
<dbReference type="EMBL" id="AP025564">
    <property type="protein sequence ID" value="BDE97884.1"/>
    <property type="molecule type" value="Genomic_DNA"/>
</dbReference>
<feature type="compositionally biased region" description="Low complexity" evidence="2">
    <location>
        <begin position="78"/>
        <end position="89"/>
    </location>
</feature>
<proteinExistence type="inferred from homology"/>
<dbReference type="NCBIfam" id="TIGR00074">
    <property type="entry name" value="hypC_hupF"/>
    <property type="match status" value="1"/>
</dbReference>
<feature type="compositionally biased region" description="Gly residues" evidence="2">
    <location>
        <begin position="90"/>
        <end position="101"/>
    </location>
</feature>
<dbReference type="SUPFAM" id="SSF159127">
    <property type="entry name" value="HupF/HypC-like"/>
    <property type="match status" value="1"/>
</dbReference>
<evidence type="ECO:0000256" key="2">
    <source>
        <dbReference type="SAM" id="MobiDB-lite"/>
    </source>
</evidence>
<dbReference type="Pfam" id="PF01455">
    <property type="entry name" value="HupF_HypC"/>
    <property type="match status" value="1"/>
</dbReference>
<evidence type="ECO:0000256" key="1">
    <source>
        <dbReference type="ARBA" id="ARBA00006018"/>
    </source>
</evidence>
<accession>A0ABM7WNC9</accession>